<evidence type="ECO:0000256" key="3">
    <source>
        <dbReference type="ARBA" id="ARBA00022763"/>
    </source>
</evidence>
<dbReference type="PANTHER" id="PTHR33991:SF1">
    <property type="entry name" value="DNA REPAIR PROTEIN RECO"/>
    <property type="match status" value="1"/>
</dbReference>
<dbReference type="InterPro" id="IPR042242">
    <property type="entry name" value="RecO_C"/>
</dbReference>
<keyword evidence="5 7" id="KW-0234">DNA repair</keyword>
<dbReference type="InterPro" id="IPR012340">
    <property type="entry name" value="NA-bd_OB-fold"/>
</dbReference>
<evidence type="ECO:0000259" key="8">
    <source>
        <dbReference type="Pfam" id="PF11967"/>
    </source>
</evidence>
<dbReference type="Pfam" id="PF02565">
    <property type="entry name" value="RecO_C"/>
    <property type="match status" value="1"/>
</dbReference>
<evidence type="ECO:0000256" key="1">
    <source>
        <dbReference type="ARBA" id="ARBA00007452"/>
    </source>
</evidence>
<dbReference type="HAMAP" id="MF_00201">
    <property type="entry name" value="RecO"/>
    <property type="match status" value="1"/>
</dbReference>
<comment type="function">
    <text evidence="7">Involved in DNA repair and RecF pathway recombination.</text>
</comment>
<proteinExistence type="inferred from homology"/>
<evidence type="ECO:0000256" key="6">
    <source>
        <dbReference type="ARBA" id="ARBA00033409"/>
    </source>
</evidence>
<dbReference type="AlphaFoldDB" id="A0A934KH43"/>
<comment type="similarity">
    <text evidence="1 7">Belongs to the RecO family.</text>
</comment>
<dbReference type="RefSeq" id="WP_338177639.1">
    <property type="nucleotide sequence ID" value="NZ_JAEKNQ010000023.1"/>
</dbReference>
<dbReference type="GO" id="GO:0006310">
    <property type="term" value="P:DNA recombination"/>
    <property type="evidence" value="ECO:0007669"/>
    <property type="project" value="UniProtKB-UniRule"/>
</dbReference>
<evidence type="ECO:0000256" key="7">
    <source>
        <dbReference type="HAMAP-Rule" id="MF_00201"/>
    </source>
</evidence>
<dbReference type="SUPFAM" id="SSF57863">
    <property type="entry name" value="ArfGap/RecO-like zinc finger"/>
    <property type="match status" value="1"/>
</dbReference>
<dbReference type="Pfam" id="PF11967">
    <property type="entry name" value="RecO_N"/>
    <property type="match status" value="1"/>
</dbReference>
<protein>
    <recommendedName>
        <fullName evidence="2 7">DNA repair protein RecO</fullName>
    </recommendedName>
    <alternativeName>
        <fullName evidence="6 7">Recombination protein O</fullName>
    </alternativeName>
</protein>
<gene>
    <name evidence="7 9" type="primary">recO</name>
    <name evidence="9" type="ORF">JF888_06145</name>
</gene>
<dbReference type="Gene3D" id="2.40.50.140">
    <property type="entry name" value="Nucleic acid-binding proteins"/>
    <property type="match status" value="1"/>
</dbReference>
<accession>A0A934KH43</accession>
<evidence type="ECO:0000256" key="2">
    <source>
        <dbReference type="ARBA" id="ARBA00021310"/>
    </source>
</evidence>
<evidence type="ECO:0000313" key="10">
    <source>
        <dbReference type="Proteomes" id="UP000620075"/>
    </source>
</evidence>
<comment type="caution">
    <text evidence="9">The sequence shown here is derived from an EMBL/GenBank/DDBJ whole genome shotgun (WGS) entry which is preliminary data.</text>
</comment>
<dbReference type="GO" id="GO:0006302">
    <property type="term" value="P:double-strand break repair"/>
    <property type="evidence" value="ECO:0007669"/>
    <property type="project" value="TreeGrafter"/>
</dbReference>
<keyword evidence="4 7" id="KW-0233">DNA recombination</keyword>
<reference evidence="9 10" key="1">
    <citation type="submission" date="2020-10" db="EMBL/GenBank/DDBJ databases">
        <title>Ca. Dormibacterota MAGs.</title>
        <authorList>
            <person name="Montgomery K."/>
        </authorList>
    </citation>
    <scope>NUCLEOTIDE SEQUENCE [LARGE SCALE GENOMIC DNA]</scope>
    <source>
        <strain evidence="9">SC8811_S16_3</strain>
    </source>
</reference>
<keyword evidence="3 7" id="KW-0227">DNA damage</keyword>
<dbReference type="NCBIfam" id="TIGR00613">
    <property type="entry name" value="reco"/>
    <property type="match status" value="1"/>
</dbReference>
<sequence>MSTYRDEAIVLRKLDFKEQDRIYTLLTKEHGKVGAIAKGVRQPTSRLAGALELFSRIDVQLARGRSLDIITQVVRLDLRRIPAEVERTAHAALVAELADRVSEDRHPLEGVFNLTAAALAEIADEEDPRRATAWFLTVALDLLGYSPRLDVCGSCGRPLPEAAAAFAPEAGAFLCDRCQTSGLPLTSVAALKVLRLLAAGDVALYRRLRLANGLLTEVDRVLSTQLEHHLDRQLRSLRFLRQMRLPA</sequence>
<dbReference type="Gene3D" id="1.20.1440.120">
    <property type="entry name" value="Recombination protein O, C-terminal domain"/>
    <property type="match status" value="1"/>
</dbReference>
<evidence type="ECO:0000256" key="4">
    <source>
        <dbReference type="ARBA" id="ARBA00023172"/>
    </source>
</evidence>
<dbReference type="SUPFAM" id="SSF50249">
    <property type="entry name" value="Nucleic acid-binding proteins"/>
    <property type="match status" value="1"/>
</dbReference>
<dbReference type="InterPro" id="IPR037278">
    <property type="entry name" value="ARFGAP/RecO"/>
</dbReference>
<dbReference type="Proteomes" id="UP000620075">
    <property type="component" value="Unassembled WGS sequence"/>
</dbReference>
<name>A0A934KH43_9BACT</name>
<dbReference type="InterPro" id="IPR022572">
    <property type="entry name" value="DNA_rep/recomb_RecO_N"/>
</dbReference>
<evidence type="ECO:0000256" key="5">
    <source>
        <dbReference type="ARBA" id="ARBA00023204"/>
    </source>
</evidence>
<dbReference type="InterPro" id="IPR003717">
    <property type="entry name" value="RecO"/>
</dbReference>
<feature type="domain" description="DNA replication/recombination mediator RecO N-terminal" evidence="8">
    <location>
        <begin position="1"/>
        <end position="73"/>
    </location>
</feature>
<evidence type="ECO:0000313" key="9">
    <source>
        <dbReference type="EMBL" id="MBJ7602758.1"/>
    </source>
</evidence>
<dbReference type="GO" id="GO:0043590">
    <property type="term" value="C:bacterial nucleoid"/>
    <property type="evidence" value="ECO:0007669"/>
    <property type="project" value="TreeGrafter"/>
</dbReference>
<dbReference type="PANTHER" id="PTHR33991">
    <property type="entry name" value="DNA REPAIR PROTEIN RECO"/>
    <property type="match status" value="1"/>
</dbReference>
<dbReference type="EMBL" id="JAEKNQ010000023">
    <property type="protein sequence ID" value="MBJ7602758.1"/>
    <property type="molecule type" value="Genomic_DNA"/>
</dbReference>
<organism evidence="9 10">
    <name type="scientific">Candidatus Dormiibacter inghamiae</name>
    <dbReference type="NCBI Taxonomy" id="3127013"/>
    <lineage>
        <taxon>Bacteria</taxon>
        <taxon>Bacillati</taxon>
        <taxon>Candidatus Dormiibacterota</taxon>
        <taxon>Candidatus Dormibacteria</taxon>
        <taxon>Candidatus Dormibacterales</taxon>
        <taxon>Candidatus Dormibacteraceae</taxon>
        <taxon>Candidatus Dormiibacter</taxon>
    </lineage>
</organism>